<dbReference type="InterPro" id="IPR051331">
    <property type="entry name" value="Chorismate_mutase-related"/>
</dbReference>
<dbReference type="InterPro" id="IPR036979">
    <property type="entry name" value="CM_dom_sf"/>
</dbReference>
<reference evidence="4" key="1">
    <citation type="journal article" date="2014" name="Int. J. Syst. Evol. Microbiol.">
        <title>Complete genome of a new Firmicutes species belonging to the dominant human colonic microbiota ('Ruminococcus bicirculans') reveals two chromosomes and a selective capacity to utilize plant glucans.</title>
        <authorList>
            <consortium name="NISC Comparative Sequencing Program"/>
            <person name="Wegmann U."/>
            <person name="Louis P."/>
            <person name="Goesmann A."/>
            <person name="Henrissat B."/>
            <person name="Duncan S.H."/>
            <person name="Flint H.J."/>
        </authorList>
    </citation>
    <scope>NUCLEOTIDE SEQUENCE</scope>
    <source>
        <strain evidence="4">NBRC 108216</strain>
    </source>
</reference>
<dbReference type="PROSITE" id="PS51168">
    <property type="entry name" value="CHORISMATE_MUT_2"/>
    <property type="match status" value="1"/>
</dbReference>
<evidence type="ECO:0000256" key="1">
    <source>
        <dbReference type="ARBA" id="ARBA00012404"/>
    </source>
</evidence>
<feature type="domain" description="Chorismate mutase" evidence="3">
    <location>
        <begin position="5"/>
        <end position="95"/>
    </location>
</feature>
<keyword evidence="5" id="KW-1185">Reference proteome</keyword>
<dbReference type="Proteomes" id="UP001161390">
    <property type="component" value="Unassembled WGS sequence"/>
</dbReference>
<dbReference type="EMBL" id="BSNJ01000001">
    <property type="protein sequence ID" value="GLQ19720.1"/>
    <property type="molecule type" value="Genomic_DNA"/>
</dbReference>
<dbReference type="PANTHER" id="PTHR38041:SF1">
    <property type="entry name" value="CHORISMATE MUTASE"/>
    <property type="match status" value="1"/>
</dbReference>
<dbReference type="EC" id="5.4.99.5" evidence="1"/>
<accession>A0ABQ5UYB1</accession>
<protein>
    <recommendedName>
        <fullName evidence="1">chorismate mutase</fullName>
        <ecNumber evidence="1">5.4.99.5</ecNumber>
    </recommendedName>
</protein>
<dbReference type="InterPro" id="IPR002701">
    <property type="entry name" value="CM_II_prokaryot"/>
</dbReference>
<dbReference type="PANTHER" id="PTHR38041">
    <property type="entry name" value="CHORISMATE MUTASE"/>
    <property type="match status" value="1"/>
</dbReference>
<dbReference type="InterPro" id="IPR008241">
    <property type="entry name" value="Isochorismate_pyruvate-lyase"/>
</dbReference>
<reference evidence="4" key="2">
    <citation type="submission" date="2023-01" db="EMBL/GenBank/DDBJ databases">
        <title>Draft genome sequence of Algimonas porphyrae strain NBRC 108216.</title>
        <authorList>
            <person name="Sun Q."/>
            <person name="Mori K."/>
        </authorList>
    </citation>
    <scope>NUCLEOTIDE SEQUENCE</scope>
    <source>
        <strain evidence="4">NBRC 108216</strain>
    </source>
</reference>
<gene>
    <name evidence="4" type="ORF">GCM10007854_06750</name>
</gene>
<dbReference type="Gene3D" id="1.20.59.10">
    <property type="entry name" value="Chorismate mutase"/>
    <property type="match status" value="1"/>
</dbReference>
<evidence type="ECO:0000259" key="3">
    <source>
        <dbReference type="PROSITE" id="PS51168"/>
    </source>
</evidence>
<dbReference type="SMART" id="SM00830">
    <property type="entry name" value="CM_2"/>
    <property type="match status" value="1"/>
</dbReference>
<keyword evidence="2" id="KW-0413">Isomerase</keyword>
<dbReference type="InterPro" id="IPR036263">
    <property type="entry name" value="Chorismate_II_sf"/>
</dbReference>
<proteinExistence type="predicted"/>
<name>A0ABQ5UYB1_9PROT</name>
<evidence type="ECO:0000313" key="5">
    <source>
        <dbReference type="Proteomes" id="UP001161390"/>
    </source>
</evidence>
<comment type="caution">
    <text evidence="4">The sequence shown here is derived from an EMBL/GenBank/DDBJ whole genome shotgun (WGS) entry which is preliminary data.</text>
</comment>
<evidence type="ECO:0000313" key="4">
    <source>
        <dbReference type="EMBL" id="GLQ19720.1"/>
    </source>
</evidence>
<organism evidence="4 5">
    <name type="scientific">Algimonas porphyrae</name>
    <dbReference type="NCBI Taxonomy" id="1128113"/>
    <lineage>
        <taxon>Bacteria</taxon>
        <taxon>Pseudomonadati</taxon>
        <taxon>Pseudomonadota</taxon>
        <taxon>Alphaproteobacteria</taxon>
        <taxon>Maricaulales</taxon>
        <taxon>Robiginitomaculaceae</taxon>
        <taxon>Algimonas</taxon>
    </lineage>
</organism>
<dbReference type="Pfam" id="PF01817">
    <property type="entry name" value="CM_2"/>
    <property type="match status" value="1"/>
</dbReference>
<dbReference type="PIRSF" id="PIRSF029775">
    <property type="entry name" value="Isochor_pyr_lyas"/>
    <property type="match status" value="1"/>
</dbReference>
<dbReference type="RefSeq" id="WP_284369613.1">
    <property type="nucleotide sequence ID" value="NZ_BSNJ01000001.1"/>
</dbReference>
<dbReference type="SUPFAM" id="SSF48600">
    <property type="entry name" value="Chorismate mutase II"/>
    <property type="match status" value="1"/>
</dbReference>
<evidence type="ECO:0000256" key="2">
    <source>
        <dbReference type="ARBA" id="ARBA00023235"/>
    </source>
</evidence>
<sequence length="102" mass="11718">MAKRPQDCRTMVDVREGVDALDRELVRLLVTRQGYMHAAARIKQSREAVYDADRIEDVVSKVLVEARAQGLSPDIAEPVWRKLIERCIAHEFDVWDAQKRSA</sequence>